<proteinExistence type="predicted"/>
<dbReference type="OrthoDB" id="1200103at2"/>
<feature type="transmembrane region" description="Helical" evidence="1">
    <location>
        <begin position="57"/>
        <end position="78"/>
    </location>
</feature>
<dbReference type="EMBL" id="CP018799">
    <property type="protein sequence ID" value="ATX79677.1"/>
    <property type="molecule type" value="Genomic_DNA"/>
</dbReference>
<feature type="transmembrane region" description="Helical" evidence="1">
    <location>
        <begin position="98"/>
        <end position="118"/>
    </location>
</feature>
<dbReference type="KEGG" id="maes:Ga0123461_1258"/>
<organism evidence="2 3">
    <name type="scientific">Mariprofundus aestuarium</name>
    <dbReference type="NCBI Taxonomy" id="1921086"/>
    <lineage>
        <taxon>Bacteria</taxon>
        <taxon>Pseudomonadati</taxon>
        <taxon>Pseudomonadota</taxon>
        <taxon>Candidatius Mariprofundia</taxon>
        <taxon>Mariprofundales</taxon>
        <taxon>Mariprofundaceae</taxon>
        <taxon>Mariprofundus</taxon>
    </lineage>
</organism>
<feature type="transmembrane region" description="Helical" evidence="1">
    <location>
        <begin position="7"/>
        <end position="25"/>
    </location>
</feature>
<feature type="transmembrane region" description="Helical" evidence="1">
    <location>
        <begin position="160"/>
        <end position="184"/>
    </location>
</feature>
<keyword evidence="1" id="KW-1133">Transmembrane helix</keyword>
<evidence type="ECO:0000313" key="3">
    <source>
        <dbReference type="Proteomes" id="UP000231701"/>
    </source>
</evidence>
<feature type="transmembrane region" description="Helical" evidence="1">
    <location>
        <begin position="130"/>
        <end position="154"/>
    </location>
</feature>
<reference evidence="2 3" key="1">
    <citation type="submission" date="2016-12" db="EMBL/GenBank/DDBJ databases">
        <title>Isolation and genomic insights into novel planktonic Zetaproteobacteria from stratified waters of the Chesapeake Bay.</title>
        <authorList>
            <person name="McAllister S.M."/>
            <person name="Kato S."/>
            <person name="Chan C.S."/>
            <person name="Chiu B.K."/>
            <person name="Field E.K."/>
        </authorList>
    </citation>
    <scope>NUCLEOTIDE SEQUENCE [LARGE SCALE GENOMIC DNA]</scope>
    <source>
        <strain evidence="2 3">CP-5</strain>
    </source>
</reference>
<evidence type="ECO:0008006" key="4">
    <source>
        <dbReference type="Google" id="ProtNLM"/>
    </source>
</evidence>
<name>A0A2K8KXL4_MARES</name>
<keyword evidence="1" id="KW-0812">Transmembrane</keyword>
<dbReference type="AlphaFoldDB" id="A0A2K8KXL4"/>
<feature type="transmembrane region" description="Helical" evidence="1">
    <location>
        <begin position="31"/>
        <end position="48"/>
    </location>
</feature>
<keyword evidence="3" id="KW-1185">Reference proteome</keyword>
<protein>
    <recommendedName>
        <fullName evidence="4">CPBP family intramembrane metalloprotease</fullName>
    </recommendedName>
</protein>
<dbReference type="RefSeq" id="WP_100277545.1">
    <property type="nucleotide sequence ID" value="NZ_CP018799.1"/>
</dbReference>
<gene>
    <name evidence="2" type="ORF">Ga0123461_1258</name>
</gene>
<evidence type="ECO:0000256" key="1">
    <source>
        <dbReference type="SAM" id="Phobius"/>
    </source>
</evidence>
<sequence length="204" mass="23037">MSTLSLRLLRAFCVLFIGGAAIGMLHEYDSAVAAVLLAILALFFWRTYQSNPSTHRAVILIAGGLFTGFFGVQAELWGISNGYWVYHDLSDSRTFARWLPFAWTLAFVFLYRIEDFLFNHLNLYSLKSKLLLVAPLSGLLPAWGEMVAINFGAWSYSWGYQIFGVPILSVLLLTVFHVCVFLTLTFICRKYQINDGVYGSHIGR</sequence>
<keyword evidence="1" id="KW-0472">Membrane</keyword>
<accession>A0A2K8KXL4</accession>
<dbReference type="Proteomes" id="UP000231701">
    <property type="component" value="Chromosome"/>
</dbReference>
<evidence type="ECO:0000313" key="2">
    <source>
        <dbReference type="EMBL" id="ATX79677.1"/>
    </source>
</evidence>